<sequence>MLAFLLVAVLAWIAFLLWDANQHLGRTDALPATADTAGTTYLLTGSDSRADGAVQDGTEGQRADSIMLVNVAPNGQTVAVSLPRDTYVEIPGYGWDKLNAAYSYGGEALLVQTVEALSGLSVDHYVEIGMGGVGEIVDAVGGVELCLDSDVNDSYSGLVWTSGCHVADGTTALAFSRMRYSDPLGDIGRAQRQRQVVTKTISTAMSPSTLINPVSAFRLERAGAGALTVDQGSSVVDVARLVLAFRKAGDAGLTGTPPIVSLGYETDAGSAVLLEDTTAPDFFASLRAGTLTAEDLASLPG</sequence>
<feature type="domain" description="Cell envelope-related transcriptional attenuator" evidence="2">
    <location>
        <begin position="62"/>
        <end position="204"/>
    </location>
</feature>
<name>A0ABW2SN83_9ACTO</name>
<evidence type="ECO:0000256" key="1">
    <source>
        <dbReference type="ARBA" id="ARBA00006068"/>
    </source>
</evidence>
<reference evidence="4" key="1">
    <citation type="journal article" date="2019" name="Int. J. Syst. Evol. Microbiol.">
        <title>The Global Catalogue of Microorganisms (GCM) 10K type strain sequencing project: providing services to taxonomists for standard genome sequencing and annotation.</title>
        <authorList>
            <consortium name="The Broad Institute Genomics Platform"/>
            <consortium name="The Broad Institute Genome Sequencing Center for Infectious Disease"/>
            <person name="Wu L."/>
            <person name="Ma J."/>
        </authorList>
    </citation>
    <scope>NUCLEOTIDE SEQUENCE [LARGE SCALE GENOMIC DNA]</scope>
    <source>
        <strain evidence="4">CCUG 56698</strain>
    </source>
</reference>
<dbReference type="PANTHER" id="PTHR33392:SF6">
    <property type="entry name" value="POLYISOPRENYL-TEICHOIC ACID--PEPTIDOGLYCAN TEICHOIC ACID TRANSFERASE TAGU"/>
    <property type="match status" value="1"/>
</dbReference>
<gene>
    <name evidence="3" type="ORF">ACFQWG_07090</name>
</gene>
<accession>A0ABW2SN83</accession>
<dbReference type="RefSeq" id="WP_380973663.1">
    <property type="nucleotide sequence ID" value="NZ_JBHTEF010000001.1"/>
</dbReference>
<dbReference type="InterPro" id="IPR004474">
    <property type="entry name" value="LytR_CpsA_psr"/>
</dbReference>
<dbReference type="Gene3D" id="3.40.630.190">
    <property type="entry name" value="LCP protein"/>
    <property type="match status" value="1"/>
</dbReference>
<keyword evidence="4" id="KW-1185">Reference proteome</keyword>
<proteinExistence type="inferred from homology"/>
<dbReference type="Pfam" id="PF03816">
    <property type="entry name" value="LytR_cpsA_psr"/>
    <property type="match status" value="1"/>
</dbReference>
<dbReference type="PANTHER" id="PTHR33392">
    <property type="entry name" value="POLYISOPRENYL-TEICHOIC ACID--PEPTIDOGLYCAN TEICHOIC ACID TRANSFERASE TAGU"/>
    <property type="match status" value="1"/>
</dbReference>
<evidence type="ECO:0000259" key="2">
    <source>
        <dbReference type="Pfam" id="PF03816"/>
    </source>
</evidence>
<dbReference type="EMBL" id="JBHTEF010000001">
    <property type="protein sequence ID" value="MFC7580961.1"/>
    <property type="molecule type" value="Genomic_DNA"/>
</dbReference>
<evidence type="ECO:0000313" key="3">
    <source>
        <dbReference type="EMBL" id="MFC7580961.1"/>
    </source>
</evidence>
<comment type="caution">
    <text evidence="3">The sequence shown here is derived from an EMBL/GenBank/DDBJ whole genome shotgun (WGS) entry which is preliminary data.</text>
</comment>
<organism evidence="3 4">
    <name type="scientific">Schaalia naturae</name>
    <dbReference type="NCBI Taxonomy" id="635203"/>
    <lineage>
        <taxon>Bacteria</taxon>
        <taxon>Bacillati</taxon>
        <taxon>Actinomycetota</taxon>
        <taxon>Actinomycetes</taxon>
        <taxon>Actinomycetales</taxon>
        <taxon>Actinomycetaceae</taxon>
        <taxon>Schaalia</taxon>
    </lineage>
</organism>
<comment type="similarity">
    <text evidence="1">Belongs to the LytR/CpsA/Psr (LCP) family.</text>
</comment>
<evidence type="ECO:0000313" key="4">
    <source>
        <dbReference type="Proteomes" id="UP001596527"/>
    </source>
</evidence>
<protein>
    <submittedName>
        <fullName evidence="3">LCP family protein</fullName>
    </submittedName>
</protein>
<dbReference type="Proteomes" id="UP001596527">
    <property type="component" value="Unassembled WGS sequence"/>
</dbReference>
<dbReference type="NCBIfam" id="TIGR00350">
    <property type="entry name" value="lytR_cpsA_psr"/>
    <property type="match status" value="1"/>
</dbReference>
<dbReference type="InterPro" id="IPR050922">
    <property type="entry name" value="LytR/CpsA/Psr_CW_biosynth"/>
</dbReference>